<reference evidence="8" key="1">
    <citation type="submission" date="2021-08" db="EMBL/GenBank/DDBJ databases">
        <authorList>
            <person name="Zhang H."/>
            <person name="Xu M."/>
            <person name="Yu Z."/>
            <person name="Yang L."/>
            <person name="Cai Y."/>
        </authorList>
    </citation>
    <scope>NUCLEOTIDE SEQUENCE</scope>
    <source>
        <strain evidence="8">CHL1</strain>
    </source>
</reference>
<sequence>MARGAAGPAGSGARRAARRRRTRAAARSRRRRPRGRAERPPSRFRGRPFSGRGVAHLLRRTPRRDGPPPSAAGDRPAEARDGPADRQGPLAQSRGRPAAASRRRLPRPRQGGDPRPRRGRGRDPRRRRARGGGSRTRPPPARAVAPPSRAAAARARTARGAPPKWAPEDDVAALRDAVARIDSVGHDLDLAQERARQLQDERAAILAEITNRNLYVLSIVTAVFLPMTLVTGVFGMNVGGVPGVESPHGFLWTMVLMAGTGLATYVFLKVTRIV</sequence>
<gene>
    <name evidence="8" type="ORF">K6K41_05505</name>
</gene>
<feature type="compositionally biased region" description="Basic and acidic residues" evidence="6">
    <location>
        <begin position="75"/>
        <end position="84"/>
    </location>
</feature>
<evidence type="ECO:0000256" key="7">
    <source>
        <dbReference type="SAM" id="Phobius"/>
    </source>
</evidence>
<feature type="compositionally biased region" description="Low complexity" evidence="6">
    <location>
        <begin position="142"/>
        <end position="163"/>
    </location>
</feature>
<comment type="subcellular location">
    <subcellularLocation>
        <location evidence="1">Cell membrane</location>
        <topology evidence="1">Multi-pass membrane protein</topology>
    </subcellularLocation>
</comment>
<feature type="coiled-coil region" evidence="5">
    <location>
        <begin position="181"/>
        <end position="208"/>
    </location>
</feature>
<dbReference type="GO" id="GO:0005886">
    <property type="term" value="C:plasma membrane"/>
    <property type="evidence" value="ECO:0007669"/>
    <property type="project" value="UniProtKB-SubCell"/>
</dbReference>
<evidence type="ECO:0000256" key="4">
    <source>
        <dbReference type="ARBA" id="ARBA00023136"/>
    </source>
</evidence>
<feature type="transmembrane region" description="Helical" evidence="7">
    <location>
        <begin position="250"/>
        <end position="268"/>
    </location>
</feature>
<keyword evidence="4 7" id="KW-0472">Membrane</keyword>
<evidence type="ECO:0000256" key="3">
    <source>
        <dbReference type="ARBA" id="ARBA00022989"/>
    </source>
</evidence>
<proteinExistence type="predicted"/>
<feature type="compositionally biased region" description="Low complexity" evidence="6">
    <location>
        <begin position="1"/>
        <end position="14"/>
    </location>
</feature>
<evidence type="ECO:0000256" key="6">
    <source>
        <dbReference type="SAM" id="MobiDB-lite"/>
    </source>
</evidence>
<evidence type="ECO:0008006" key="10">
    <source>
        <dbReference type="Google" id="ProtNLM"/>
    </source>
</evidence>
<evidence type="ECO:0000256" key="2">
    <source>
        <dbReference type="ARBA" id="ARBA00022692"/>
    </source>
</evidence>
<keyword evidence="3 7" id="KW-1133">Transmembrane helix</keyword>
<dbReference type="GO" id="GO:0015087">
    <property type="term" value="F:cobalt ion transmembrane transporter activity"/>
    <property type="evidence" value="ECO:0007669"/>
    <property type="project" value="TreeGrafter"/>
</dbReference>
<feature type="transmembrane region" description="Helical" evidence="7">
    <location>
        <begin position="214"/>
        <end position="238"/>
    </location>
</feature>
<dbReference type="AlphaFoldDB" id="A0A9E6RB01"/>
<dbReference type="PANTHER" id="PTHR46494:SF3">
    <property type="entry name" value="ZINC TRANSPORT PROTEIN ZNTB"/>
    <property type="match status" value="1"/>
</dbReference>
<dbReference type="InterPro" id="IPR002523">
    <property type="entry name" value="MgTranspt_CorA/ZnTranspt_ZntB"/>
</dbReference>
<dbReference type="GO" id="GO:0000287">
    <property type="term" value="F:magnesium ion binding"/>
    <property type="evidence" value="ECO:0007669"/>
    <property type="project" value="TreeGrafter"/>
</dbReference>
<protein>
    <recommendedName>
        <fullName evidence="10">CorA-like Mg2+ transporter protein</fullName>
    </recommendedName>
</protein>
<evidence type="ECO:0000313" key="9">
    <source>
        <dbReference type="Proteomes" id="UP000825701"/>
    </source>
</evidence>
<dbReference type="PANTHER" id="PTHR46494">
    <property type="entry name" value="CORA FAMILY METAL ION TRANSPORTER (EUROFUNG)"/>
    <property type="match status" value="1"/>
</dbReference>
<keyword evidence="5" id="KW-0175">Coiled coil</keyword>
<keyword evidence="2 7" id="KW-0812">Transmembrane</keyword>
<keyword evidence="9" id="KW-1185">Reference proteome</keyword>
<dbReference type="GO" id="GO:0050897">
    <property type="term" value="F:cobalt ion binding"/>
    <property type="evidence" value="ECO:0007669"/>
    <property type="project" value="TreeGrafter"/>
</dbReference>
<dbReference type="InterPro" id="IPR045863">
    <property type="entry name" value="CorA_TM1_TM2"/>
</dbReference>
<dbReference type="Pfam" id="PF01544">
    <property type="entry name" value="CorA"/>
    <property type="match status" value="1"/>
</dbReference>
<feature type="region of interest" description="Disordered" evidence="6">
    <location>
        <begin position="1"/>
        <end position="168"/>
    </location>
</feature>
<dbReference type="KEGG" id="cmet:K6K41_05505"/>
<name>A0A9E6RB01_9HYPH</name>
<evidence type="ECO:0000256" key="1">
    <source>
        <dbReference type="ARBA" id="ARBA00004651"/>
    </source>
</evidence>
<evidence type="ECO:0000256" key="5">
    <source>
        <dbReference type="SAM" id="Coils"/>
    </source>
</evidence>
<accession>A0A9E6RB01</accession>
<evidence type="ECO:0000313" key="8">
    <source>
        <dbReference type="EMBL" id="QZO01045.1"/>
    </source>
</evidence>
<dbReference type="GO" id="GO:0015095">
    <property type="term" value="F:magnesium ion transmembrane transporter activity"/>
    <property type="evidence" value="ECO:0007669"/>
    <property type="project" value="TreeGrafter"/>
</dbReference>
<organism evidence="8 9">
    <name type="scientific">Chenggangzhangella methanolivorans</name>
    <dbReference type="NCBI Taxonomy" id="1437009"/>
    <lineage>
        <taxon>Bacteria</taxon>
        <taxon>Pseudomonadati</taxon>
        <taxon>Pseudomonadota</taxon>
        <taxon>Alphaproteobacteria</taxon>
        <taxon>Hyphomicrobiales</taxon>
        <taxon>Methylopilaceae</taxon>
        <taxon>Chenggangzhangella</taxon>
    </lineage>
</organism>
<dbReference type="Proteomes" id="UP000825701">
    <property type="component" value="Chromosome"/>
</dbReference>
<dbReference type="Gene3D" id="1.20.58.340">
    <property type="entry name" value="Magnesium transport protein CorA, transmembrane region"/>
    <property type="match status" value="2"/>
</dbReference>
<dbReference type="SUPFAM" id="SSF144083">
    <property type="entry name" value="Magnesium transport protein CorA, transmembrane region"/>
    <property type="match status" value="1"/>
</dbReference>
<feature type="compositionally biased region" description="Basic residues" evidence="6">
    <location>
        <begin position="15"/>
        <end position="34"/>
    </location>
</feature>
<dbReference type="EMBL" id="CP081869">
    <property type="protein sequence ID" value="QZO01045.1"/>
    <property type="molecule type" value="Genomic_DNA"/>
</dbReference>
<feature type="compositionally biased region" description="Basic residues" evidence="6">
    <location>
        <begin position="117"/>
        <end position="130"/>
    </location>
</feature>